<feature type="non-terminal residue" evidence="12">
    <location>
        <position position="1"/>
    </location>
</feature>
<dbReference type="NCBIfam" id="TIGR00294">
    <property type="entry name" value="GTP cyclohydrolase MptA"/>
    <property type="match status" value="1"/>
</dbReference>
<keyword evidence="3" id="KW-0808">Transferase</keyword>
<keyword evidence="5" id="KW-0547">Nucleotide-binding</keyword>
<dbReference type="EMBL" id="LAZR01024562">
    <property type="protein sequence ID" value="KKL74720.1"/>
    <property type="molecule type" value="Genomic_DNA"/>
</dbReference>
<dbReference type="PANTHER" id="PTHR36445">
    <property type="entry name" value="GTP CYCLOHYDROLASE MPTA"/>
    <property type="match status" value="1"/>
</dbReference>
<evidence type="ECO:0000256" key="6">
    <source>
        <dbReference type="ARBA" id="ARBA00022777"/>
    </source>
</evidence>
<name>A0A0F9GZD4_9ZZZZ</name>
<dbReference type="PANTHER" id="PTHR36445:SF1">
    <property type="entry name" value="GTP CYCLOHYDROLASE MPTA"/>
    <property type="match status" value="1"/>
</dbReference>
<dbReference type="Pfam" id="PF01288">
    <property type="entry name" value="HPPK"/>
    <property type="match status" value="1"/>
</dbReference>
<evidence type="ECO:0000256" key="10">
    <source>
        <dbReference type="ARBA" id="ARBA00023004"/>
    </source>
</evidence>
<dbReference type="GO" id="GO:0046656">
    <property type="term" value="P:folic acid biosynthetic process"/>
    <property type="evidence" value="ECO:0007669"/>
    <property type="project" value="UniProtKB-KW"/>
</dbReference>
<protein>
    <recommendedName>
        <fullName evidence="2">2-amino-4-hydroxy-6-hydroxymethyldihydropteridine diphosphokinase</fullName>
        <ecNumber evidence="2">2.7.6.3</ecNumber>
    </recommendedName>
</protein>
<evidence type="ECO:0000256" key="9">
    <source>
        <dbReference type="ARBA" id="ARBA00022909"/>
    </source>
</evidence>
<dbReference type="InterPro" id="IPR003801">
    <property type="entry name" value="GTP_cyclohydrolase_FolE2/MptA"/>
</dbReference>
<proteinExistence type="predicted"/>
<evidence type="ECO:0000313" key="12">
    <source>
        <dbReference type="EMBL" id="KKL74720.1"/>
    </source>
</evidence>
<evidence type="ECO:0000256" key="3">
    <source>
        <dbReference type="ARBA" id="ARBA00022679"/>
    </source>
</evidence>
<feature type="domain" description="7,8-dihydro-6-hydroxymethylpterin-pyrophosphokinase" evidence="11">
    <location>
        <begin position="3"/>
        <end position="14"/>
    </location>
</feature>
<dbReference type="AlphaFoldDB" id="A0A0F9GZD4"/>
<keyword evidence="7" id="KW-0378">Hydrolase</keyword>
<dbReference type="Pfam" id="PF02649">
    <property type="entry name" value="GCHY-1"/>
    <property type="match status" value="1"/>
</dbReference>
<evidence type="ECO:0000256" key="1">
    <source>
        <dbReference type="ARBA" id="ARBA00005051"/>
    </source>
</evidence>
<dbReference type="Gene3D" id="3.10.270.10">
    <property type="entry name" value="Urate Oxidase"/>
    <property type="match status" value="1"/>
</dbReference>
<dbReference type="CDD" id="cd00483">
    <property type="entry name" value="HPPK"/>
    <property type="match status" value="1"/>
</dbReference>
<evidence type="ECO:0000256" key="8">
    <source>
        <dbReference type="ARBA" id="ARBA00022840"/>
    </source>
</evidence>
<dbReference type="InterPro" id="IPR000550">
    <property type="entry name" value="Hppk"/>
</dbReference>
<dbReference type="SUPFAM" id="SSF55083">
    <property type="entry name" value="6-hydroxymethyl-7,8-dihydropterin pyrophosphokinase, HPPK"/>
    <property type="match status" value="1"/>
</dbReference>
<gene>
    <name evidence="12" type="ORF">LCGC14_2062050</name>
</gene>
<evidence type="ECO:0000259" key="11">
    <source>
        <dbReference type="PROSITE" id="PS00794"/>
    </source>
</evidence>
<evidence type="ECO:0000256" key="7">
    <source>
        <dbReference type="ARBA" id="ARBA00022801"/>
    </source>
</evidence>
<dbReference type="InterPro" id="IPR022840">
    <property type="entry name" value="GTP_cyclohydrolase_MptA"/>
</dbReference>
<dbReference type="GO" id="GO:0003848">
    <property type="term" value="F:2-amino-4-hydroxy-6-hydroxymethyldihydropteridine diphosphokinase activity"/>
    <property type="evidence" value="ECO:0007669"/>
    <property type="project" value="UniProtKB-EC"/>
</dbReference>
<comment type="caution">
    <text evidence="12">The sequence shown here is derived from an EMBL/GenBank/DDBJ whole genome shotgun (WGS) entry which is preliminary data.</text>
</comment>
<dbReference type="GO" id="GO:0003934">
    <property type="term" value="F:GTP cyclohydrolase I activity"/>
    <property type="evidence" value="ECO:0007669"/>
    <property type="project" value="InterPro"/>
</dbReference>
<evidence type="ECO:0000256" key="4">
    <source>
        <dbReference type="ARBA" id="ARBA00022723"/>
    </source>
</evidence>
<evidence type="ECO:0000256" key="5">
    <source>
        <dbReference type="ARBA" id="ARBA00022741"/>
    </source>
</evidence>
<accession>A0A0F9GZD4</accession>
<keyword evidence="4" id="KW-0479">Metal-binding</keyword>
<comment type="pathway">
    <text evidence="1">Cofactor biosynthesis; tetrahydrofolate biosynthesis; 2-amino-4-hydroxy-6-hydroxymethyl-7,8-dihydropteridine diphosphate from 7,8-dihydroneopterin triphosphate: step 4/4.</text>
</comment>
<dbReference type="UniPathway" id="UPA00077">
    <property type="reaction ID" value="UER00155"/>
</dbReference>
<dbReference type="GO" id="GO:0016301">
    <property type="term" value="F:kinase activity"/>
    <property type="evidence" value="ECO:0007669"/>
    <property type="project" value="UniProtKB-KW"/>
</dbReference>
<dbReference type="PROSITE" id="PS00794">
    <property type="entry name" value="HPPK"/>
    <property type="match status" value="1"/>
</dbReference>
<dbReference type="GO" id="GO:0046654">
    <property type="term" value="P:tetrahydrofolate biosynthetic process"/>
    <property type="evidence" value="ECO:0007669"/>
    <property type="project" value="UniProtKB-UniPathway"/>
</dbReference>
<dbReference type="InterPro" id="IPR035907">
    <property type="entry name" value="Hppk_sf"/>
</dbReference>
<dbReference type="EC" id="2.7.6.3" evidence="2"/>
<evidence type="ECO:0000256" key="2">
    <source>
        <dbReference type="ARBA" id="ARBA00013253"/>
    </source>
</evidence>
<dbReference type="GO" id="GO:0046872">
    <property type="term" value="F:metal ion binding"/>
    <property type="evidence" value="ECO:0007669"/>
    <property type="project" value="UniProtKB-KW"/>
</dbReference>
<organism evidence="12">
    <name type="scientific">marine sediment metagenome</name>
    <dbReference type="NCBI Taxonomy" id="412755"/>
    <lineage>
        <taxon>unclassified sequences</taxon>
        <taxon>metagenomes</taxon>
        <taxon>ecological metagenomes</taxon>
    </lineage>
</organism>
<keyword evidence="10" id="KW-0408">Iron</keyword>
<keyword evidence="9" id="KW-0289">Folate biosynthesis</keyword>
<dbReference type="Gene3D" id="3.30.70.560">
    <property type="entry name" value="7,8-Dihydro-6-hydroxymethylpterin-pyrophosphokinase HPPK"/>
    <property type="match status" value="1"/>
</dbReference>
<keyword evidence="6" id="KW-0418">Kinase</keyword>
<sequence>TFRNGPRSIDLDIIFYDDLVIDDDGLTIPHPRLQERAFVLLPLAEIAAKKIHPVLKTSVAELLKKIDHSGVQRLKRSLRLRLDQDRQQSKPAVPVSLSRVGITNLQRIIRIEDKGRGNLFHAHLELFADLNPKQAGMHMSRFSDVLEELVEEISLQASPDIESLAEQLAKQVIKSQKAVRSEVRIRAYSSIARVTPVSAKRSKEVYTLIGMAASSPRETRHLVGVEAEGMTVCPCAQDMVKNYSRELLQEEGFSGSEISRILNILPIASHNQRGRGTLLLGTTRNIRAENLLHIIEASMSSETYELRNPRFVEDVVREIIRNVVEIYPDLPDEAFVLAKQENFEGIHKHNAFAEHFGTMAELRQEVLTGRKSVHHTTLEEWLNV</sequence>
<dbReference type="GO" id="GO:0005524">
    <property type="term" value="F:ATP binding"/>
    <property type="evidence" value="ECO:0007669"/>
    <property type="project" value="UniProtKB-KW"/>
</dbReference>
<reference evidence="12" key="1">
    <citation type="journal article" date="2015" name="Nature">
        <title>Complex archaea that bridge the gap between prokaryotes and eukaryotes.</title>
        <authorList>
            <person name="Spang A."/>
            <person name="Saw J.H."/>
            <person name="Jorgensen S.L."/>
            <person name="Zaremba-Niedzwiedzka K."/>
            <person name="Martijn J."/>
            <person name="Lind A.E."/>
            <person name="van Eijk R."/>
            <person name="Schleper C."/>
            <person name="Guy L."/>
            <person name="Ettema T.J."/>
        </authorList>
    </citation>
    <scope>NUCLEOTIDE SEQUENCE</scope>
</reference>
<dbReference type="NCBIfam" id="TIGR01498">
    <property type="entry name" value="folK"/>
    <property type="match status" value="1"/>
</dbReference>
<keyword evidence="8" id="KW-0067">ATP-binding</keyword>